<name>A0A9E6MHD7_9RICK</name>
<dbReference type="RefSeq" id="WP_202070020.1">
    <property type="nucleotide sequence ID" value="NZ_CP060138.2"/>
</dbReference>
<dbReference type="EMBL" id="CP060138">
    <property type="protein sequence ID" value="QQV75107.1"/>
    <property type="molecule type" value="Genomic_DNA"/>
</dbReference>
<sequence>MTKPYVIKLTTPFERIKLYNPIPEIALRSAIIMQAIIDATNTSTKKEATKAEYNAKKWLFENNENFNATCLEMGIEPNYVRKTAKKLIKSQQNKDKHPKFKLN</sequence>
<proteinExistence type="predicted"/>
<reference evidence="1 2" key="1">
    <citation type="journal article" date="2021" name="Int. J. Syst. Evol. Microbiol.">
        <title>Characterization of a novel transitional group Rickettsia species (Rickettsia tillamookensis sp. nov.) from the western black-legged tick, Ixodes pacificus.</title>
        <authorList>
            <person name="Gauthier D.T."/>
            <person name="Karpathy S.E."/>
            <person name="Grizzard S.L."/>
            <person name="Batra D."/>
            <person name="Rowe L.A."/>
            <person name="Paddock C.D."/>
        </authorList>
    </citation>
    <scope>NUCLEOTIDE SEQUENCE [LARGE SCALE GENOMIC DNA]</scope>
    <source>
        <strain evidence="1 2">Tillamook 23</strain>
    </source>
</reference>
<evidence type="ECO:0000313" key="1">
    <source>
        <dbReference type="EMBL" id="QQV75107.1"/>
    </source>
</evidence>
<gene>
    <name evidence="1" type="ORF">H6P87_00653</name>
</gene>
<accession>A0A9E6MHD7</accession>
<keyword evidence="2" id="KW-1185">Reference proteome</keyword>
<evidence type="ECO:0000313" key="2">
    <source>
        <dbReference type="Proteomes" id="UP000595296"/>
    </source>
</evidence>
<dbReference type="Proteomes" id="UP000595296">
    <property type="component" value="Chromosome"/>
</dbReference>
<protein>
    <submittedName>
        <fullName evidence="1">Uncharacterized protein</fullName>
    </submittedName>
</protein>
<organism evidence="1 2">
    <name type="scientific">Rickettsia tillamookensis</name>
    <dbReference type="NCBI Taxonomy" id="2761623"/>
    <lineage>
        <taxon>Bacteria</taxon>
        <taxon>Pseudomonadati</taxon>
        <taxon>Pseudomonadota</taxon>
        <taxon>Alphaproteobacteria</taxon>
        <taxon>Rickettsiales</taxon>
        <taxon>Rickettsiaceae</taxon>
        <taxon>Rickettsieae</taxon>
        <taxon>Rickettsia</taxon>
        <taxon>spotted fever group</taxon>
    </lineage>
</organism>